<proteinExistence type="predicted"/>
<dbReference type="EMBL" id="ML208374">
    <property type="protein sequence ID" value="TFK67504.1"/>
    <property type="molecule type" value="Genomic_DNA"/>
</dbReference>
<dbReference type="Proteomes" id="UP000308600">
    <property type="component" value="Unassembled WGS sequence"/>
</dbReference>
<sequence length="527" mass="60056">MSTAQGAHDAEIVQTLDDEIAQLEAHVISLKRTRNTFVPIARLHQEVLQEIFFLAHISSPLYSKGKTSLLITWVSYAWRDLAHHASNLWTHVDFLHSKWFEAALTRTSNRVLEYHLDCSSRRYDLRGWAFVEKDDEISLTSLYLGNLPRTKILEMTGSPSALSSLFVEFNQAWEIPAPLLVELHLHQVRFRKTFLSGVFPSLQVLVLKKCRIDWCTFPATPSLKTLSLDPFISAEIQVMVKILRGVAPTLEELILHSALNTGFPPTDHPLPQNRLRLDHLKVLRINQDETKVMKALLDQLALPDLVDMEFQTRGDGPILAQAIVSAGSTTRLEISYLEFYSKSPGETTTLRVMEDVQGTNNSSFIDSIHDTKRAFSLHSSRPSSLNILEYFGARRTINTLCFDPLRLVRLNFLLEVQNDGISTALGFTEETNSLLNQDEVARGRNIIWFHTLETFIIYDRHLDKPFSLIRRHLEPLRTWLTWRKKLGLPLMKLVMAGVIVPPASWLDEAFGELVGEIELHEVGETIH</sequence>
<gene>
    <name evidence="1" type="ORF">BDN72DRAFT_960952</name>
</gene>
<protein>
    <submittedName>
        <fullName evidence="1">Uncharacterized protein</fullName>
    </submittedName>
</protein>
<keyword evidence="2" id="KW-1185">Reference proteome</keyword>
<reference evidence="1 2" key="1">
    <citation type="journal article" date="2019" name="Nat. Ecol. Evol.">
        <title>Megaphylogeny resolves global patterns of mushroom evolution.</title>
        <authorList>
            <person name="Varga T."/>
            <person name="Krizsan K."/>
            <person name="Foldi C."/>
            <person name="Dima B."/>
            <person name="Sanchez-Garcia M."/>
            <person name="Sanchez-Ramirez S."/>
            <person name="Szollosi G.J."/>
            <person name="Szarkandi J.G."/>
            <person name="Papp V."/>
            <person name="Albert L."/>
            <person name="Andreopoulos W."/>
            <person name="Angelini C."/>
            <person name="Antonin V."/>
            <person name="Barry K.W."/>
            <person name="Bougher N.L."/>
            <person name="Buchanan P."/>
            <person name="Buyck B."/>
            <person name="Bense V."/>
            <person name="Catcheside P."/>
            <person name="Chovatia M."/>
            <person name="Cooper J."/>
            <person name="Damon W."/>
            <person name="Desjardin D."/>
            <person name="Finy P."/>
            <person name="Geml J."/>
            <person name="Haridas S."/>
            <person name="Hughes K."/>
            <person name="Justo A."/>
            <person name="Karasinski D."/>
            <person name="Kautmanova I."/>
            <person name="Kiss B."/>
            <person name="Kocsube S."/>
            <person name="Kotiranta H."/>
            <person name="LaButti K.M."/>
            <person name="Lechner B.E."/>
            <person name="Liimatainen K."/>
            <person name="Lipzen A."/>
            <person name="Lukacs Z."/>
            <person name="Mihaltcheva S."/>
            <person name="Morgado L.N."/>
            <person name="Niskanen T."/>
            <person name="Noordeloos M.E."/>
            <person name="Ohm R.A."/>
            <person name="Ortiz-Santana B."/>
            <person name="Ovrebo C."/>
            <person name="Racz N."/>
            <person name="Riley R."/>
            <person name="Savchenko A."/>
            <person name="Shiryaev A."/>
            <person name="Soop K."/>
            <person name="Spirin V."/>
            <person name="Szebenyi C."/>
            <person name="Tomsovsky M."/>
            <person name="Tulloss R.E."/>
            <person name="Uehling J."/>
            <person name="Grigoriev I.V."/>
            <person name="Vagvolgyi C."/>
            <person name="Papp T."/>
            <person name="Martin F.M."/>
            <person name="Miettinen O."/>
            <person name="Hibbett D.S."/>
            <person name="Nagy L.G."/>
        </authorList>
    </citation>
    <scope>NUCLEOTIDE SEQUENCE [LARGE SCALE GENOMIC DNA]</scope>
    <source>
        <strain evidence="1 2">NL-1719</strain>
    </source>
</reference>
<organism evidence="1 2">
    <name type="scientific">Pluteus cervinus</name>
    <dbReference type="NCBI Taxonomy" id="181527"/>
    <lineage>
        <taxon>Eukaryota</taxon>
        <taxon>Fungi</taxon>
        <taxon>Dikarya</taxon>
        <taxon>Basidiomycota</taxon>
        <taxon>Agaricomycotina</taxon>
        <taxon>Agaricomycetes</taxon>
        <taxon>Agaricomycetidae</taxon>
        <taxon>Agaricales</taxon>
        <taxon>Pluteineae</taxon>
        <taxon>Pluteaceae</taxon>
        <taxon>Pluteus</taxon>
    </lineage>
</organism>
<accession>A0ACD3AQF8</accession>
<evidence type="ECO:0000313" key="1">
    <source>
        <dbReference type="EMBL" id="TFK67504.1"/>
    </source>
</evidence>
<evidence type="ECO:0000313" key="2">
    <source>
        <dbReference type="Proteomes" id="UP000308600"/>
    </source>
</evidence>
<name>A0ACD3AQF8_9AGAR</name>